<keyword evidence="1 2" id="KW-0732">Signal</keyword>
<dbReference type="EMBL" id="AHAM01000032">
    <property type="protein sequence ID" value="EHK58462.1"/>
    <property type="molecule type" value="Genomic_DNA"/>
</dbReference>
<dbReference type="RefSeq" id="WP_008834595.1">
    <property type="nucleotide sequence ID" value="NZ_AHAM01000032.1"/>
</dbReference>
<feature type="chain" id="PRO_5003534964" description="Outer membrane protein beta-barrel domain-containing protein" evidence="2">
    <location>
        <begin position="25"/>
        <end position="255"/>
    </location>
</feature>
<evidence type="ECO:0000256" key="2">
    <source>
        <dbReference type="SAM" id="SignalP"/>
    </source>
</evidence>
<dbReference type="InterPro" id="IPR011250">
    <property type="entry name" value="OMP/PagP_B-barrel"/>
</dbReference>
<dbReference type="Proteomes" id="UP000003250">
    <property type="component" value="Unassembled WGS sequence"/>
</dbReference>
<evidence type="ECO:0000256" key="1">
    <source>
        <dbReference type="ARBA" id="ARBA00022729"/>
    </source>
</evidence>
<protein>
    <recommendedName>
        <fullName evidence="3">Outer membrane protein beta-barrel domain-containing protein</fullName>
    </recommendedName>
</protein>
<gene>
    <name evidence="4" type="ORF">MAXJ12_04719</name>
</gene>
<dbReference type="SUPFAM" id="SSF56925">
    <property type="entry name" value="OMPA-like"/>
    <property type="match status" value="1"/>
</dbReference>
<accession>H0HLD3</accession>
<keyword evidence="5" id="KW-1185">Reference proteome</keyword>
<reference evidence="4 5" key="1">
    <citation type="journal article" date="2012" name="J. Bacteriol.">
        <title>Draft Genome Sequence of Mesorhizobium alhagi CCNWXJ12-2T, a Novel Salt-Resistant Species Isolated from the Desert of Northwestern China.</title>
        <authorList>
            <person name="Zhou M."/>
            <person name="Chen W."/>
            <person name="Chen H."/>
            <person name="Wei G."/>
        </authorList>
    </citation>
    <scope>NUCLEOTIDE SEQUENCE [LARGE SCALE GENOMIC DNA]</scope>
    <source>
        <strain evidence="4 5">CCNWXJ12-2</strain>
    </source>
</reference>
<dbReference type="InterPro" id="IPR027385">
    <property type="entry name" value="Beta-barrel_OMP"/>
</dbReference>
<organism evidence="4 5">
    <name type="scientific">Mesorhizobium alhagi CCNWXJ12-2</name>
    <dbReference type="NCBI Taxonomy" id="1107882"/>
    <lineage>
        <taxon>Bacteria</taxon>
        <taxon>Pseudomonadati</taxon>
        <taxon>Pseudomonadota</taxon>
        <taxon>Alphaproteobacteria</taxon>
        <taxon>Hyphomicrobiales</taxon>
        <taxon>Phyllobacteriaceae</taxon>
        <taxon>Allomesorhizobium</taxon>
    </lineage>
</organism>
<dbReference type="AlphaFoldDB" id="H0HLD3"/>
<dbReference type="PATRIC" id="fig|1107882.3.peg.930"/>
<sequence>MTQKSRILLLLAAGALMPLATAHAADYDPPIFVEEAVEFVPVEVGSGWYLRGDVGYVFNEPFRNDVFGNDPIFSFSEKFNPVSASIGMGYNWTDYFRTEMNVGFLPGGRSNLDYLTVGGGGVVVSDVSLATKNELWSGMVNAYADLGTFVGVTPYVGAGIGVVYNKRSFSASQDFVDPVFVDTDFSDTERHFDFAYSLGAGVNYAVTKNVSVDLGYEYFSAPEAEYAEITGPASYSIKEGIDFHQVKVGLRYDLW</sequence>
<evidence type="ECO:0000259" key="3">
    <source>
        <dbReference type="Pfam" id="PF13505"/>
    </source>
</evidence>
<dbReference type="Gene3D" id="2.40.160.20">
    <property type="match status" value="1"/>
</dbReference>
<evidence type="ECO:0000313" key="4">
    <source>
        <dbReference type="EMBL" id="EHK58462.1"/>
    </source>
</evidence>
<evidence type="ECO:0000313" key="5">
    <source>
        <dbReference type="Proteomes" id="UP000003250"/>
    </source>
</evidence>
<proteinExistence type="predicted"/>
<name>H0HLD3_9HYPH</name>
<dbReference type="Pfam" id="PF13505">
    <property type="entry name" value="OMP_b-brl"/>
    <property type="match status" value="1"/>
</dbReference>
<dbReference type="OrthoDB" id="5643626at2"/>
<feature type="signal peptide" evidence="2">
    <location>
        <begin position="1"/>
        <end position="24"/>
    </location>
</feature>
<feature type="domain" description="Outer membrane protein beta-barrel" evidence="3">
    <location>
        <begin position="22"/>
        <end position="252"/>
    </location>
</feature>